<dbReference type="SUPFAM" id="SSF55154">
    <property type="entry name" value="CYTH-like phosphatases"/>
    <property type="match status" value="1"/>
</dbReference>
<keyword evidence="1" id="KW-0489">Methyltransferase</keyword>
<name>A0A7R8H078_LEPSM</name>
<dbReference type="CDD" id="cd02440">
    <property type="entry name" value="AdoMet_MTases"/>
    <property type="match status" value="1"/>
</dbReference>
<dbReference type="EMBL" id="HG994580">
    <property type="protein sequence ID" value="CAF2779067.1"/>
    <property type="molecule type" value="Genomic_DNA"/>
</dbReference>
<dbReference type="GO" id="GO:0032259">
    <property type="term" value="P:methylation"/>
    <property type="evidence" value="ECO:0007669"/>
    <property type="project" value="UniProtKB-KW"/>
</dbReference>
<dbReference type="Proteomes" id="UP000675881">
    <property type="component" value="Chromosome 1"/>
</dbReference>
<gene>
    <name evidence="4" type="ORF">LSAA_797</name>
</gene>
<dbReference type="GO" id="GO:0010420">
    <property type="term" value="F:polyprenyldihydroxybenzoate methyltransferase activity"/>
    <property type="evidence" value="ECO:0007669"/>
    <property type="project" value="TreeGrafter"/>
</dbReference>
<protein>
    <submittedName>
        <fullName evidence="4">(salmon louse) hypothetical protein</fullName>
    </submittedName>
</protein>
<dbReference type="PANTHER" id="PTHR43464">
    <property type="entry name" value="METHYLTRANSFERASE"/>
    <property type="match status" value="1"/>
</dbReference>
<sequence>MKYIKSLYYVLFNQTKESTRLNPKEVEKFRSMDWWGPKCAPLKSMNRLRVPWIVENSGGFRPGVTRILDVGCGGGILSEPLARLQGLVTDEEESHIYPKFDIVVASEVIEHVENPSIFISHCASLLKESGSLYISTINRTPQSWLGAIVAAEYMCGLLPRERMTGINFLNQKKLRMLLQKQYSLICVMKINIEIKARLPTTDLAAFRAKVEALGPDGPVSIIKQEDTFFKRSKCSAQTASDQYGPKGSVYEKVPVIEPQSLKRALEMSHGIKGTVSKTRYLYVIGQTRVHCDAVKDYAESIIGHNAELPSLPSVRSANEENQVHKDKISINIKTLRGCMAPAAPSCECGDGEL</sequence>
<proteinExistence type="predicted"/>
<evidence type="ECO:0000313" key="5">
    <source>
        <dbReference type="Proteomes" id="UP000675881"/>
    </source>
</evidence>
<dbReference type="InterPro" id="IPR033469">
    <property type="entry name" value="CYTH-like_dom_sf"/>
</dbReference>
<dbReference type="Pfam" id="PF13489">
    <property type="entry name" value="Methyltransf_23"/>
    <property type="match status" value="1"/>
</dbReference>
<dbReference type="AlphaFoldDB" id="A0A7R8H078"/>
<evidence type="ECO:0000256" key="3">
    <source>
        <dbReference type="ARBA" id="ARBA00022691"/>
    </source>
</evidence>
<evidence type="ECO:0000256" key="2">
    <source>
        <dbReference type="ARBA" id="ARBA00022679"/>
    </source>
</evidence>
<dbReference type="Gene3D" id="2.40.320.10">
    <property type="entry name" value="Hypothetical Protein Pfu-838710-001"/>
    <property type="match status" value="1"/>
</dbReference>
<organism evidence="4 5">
    <name type="scientific">Lepeophtheirus salmonis</name>
    <name type="common">Salmon louse</name>
    <name type="synonym">Caligus salmonis</name>
    <dbReference type="NCBI Taxonomy" id="72036"/>
    <lineage>
        <taxon>Eukaryota</taxon>
        <taxon>Metazoa</taxon>
        <taxon>Ecdysozoa</taxon>
        <taxon>Arthropoda</taxon>
        <taxon>Crustacea</taxon>
        <taxon>Multicrustacea</taxon>
        <taxon>Hexanauplia</taxon>
        <taxon>Copepoda</taxon>
        <taxon>Siphonostomatoida</taxon>
        <taxon>Caligidae</taxon>
        <taxon>Lepeophtheirus</taxon>
    </lineage>
</organism>
<dbReference type="OrthoDB" id="6159137at2759"/>
<dbReference type="InterPro" id="IPR029063">
    <property type="entry name" value="SAM-dependent_MTases_sf"/>
</dbReference>
<evidence type="ECO:0000313" key="4">
    <source>
        <dbReference type="EMBL" id="CAF2779067.1"/>
    </source>
</evidence>
<reference evidence="4" key="1">
    <citation type="submission" date="2021-02" db="EMBL/GenBank/DDBJ databases">
        <authorList>
            <person name="Bekaert M."/>
        </authorList>
    </citation>
    <scope>NUCLEOTIDE SEQUENCE</scope>
    <source>
        <strain evidence="4">IoA-00</strain>
    </source>
</reference>
<dbReference type="GO" id="GO:0005739">
    <property type="term" value="C:mitochondrion"/>
    <property type="evidence" value="ECO:0007669"/>
    <property type="project" value="TreeGrafter"/>
</dbReference>
<dbReference type="Gene3D" id="3.40.50.150">
    <property type="entry name" value="Vaccinia Virus protein VP39"/>
    <property type="match status" value="2"/>
</dbReference>
<keyword evidence="5" id="KW-1185">Reference proteome</keyword>
<accession>A0A7R8H078</accession>
<keyword evidence="2" id="KW-0808">Transferase</keyword>
<evidence type="ECO:0000256" key="1">
    <source>
        <dbReference type="ARBA" id="ARBA00022603"/>
    </source>
</evidence>
<keyword evidence="3" id="KW-0949">S-adenosyl-L-methionine</keyword>
<dbReference type="PANTHER" id="PTHR43464:SF19">
    <property type="entry name" value="UBIQUINONE BIOSYNTHESIS O-METHYLTRANSFERASE, MITOCHONDRIAL"/>
    <property type="match status" value="1"/>
</dbReference>
<dbReference type="SUPFAM" id="SSF53335">
    <property type="entry name" value="S-adenosyl-L-methionine-dependent methyltransferases"/>
    <property type="match status" value="1"/>
</dbReference>